<accession>A0ACD5XAX3</accession>
<protein>
    <submittedName>
        <fullName evidence="1">Uncharacterized protein</fullName>
    </submittedName>
</protein>
<keyword evidence="2" id="KW-1185">Reference proteome</keyword>
<reference evidence="1" key="2">
    <citation type="submission" date="2025-09" db="UniProtKB">
        <authorList>
            <consortium name="EnsemblPlants"/>
        </authorList>
    </citation>
    <scope>IDENTIFICATION</scope>
</reference>
<evidence type="ECO:0000313" key="2">
    <source>
        <dbReference type="Proteomes" id="UP001732700"/>
    </source>
</evidence>
<dbReference type="EnsemblPlants" id="AVESA.00010b.r2.4DG0761400.1">
    <property type="protein sequence ID" value="AVESA.00010b.r2.4DG0761400.1.CDS.1"/>
    <property type="gene ID" value="AVESA.00010b.r2.4DG0761400"/>
</dbReference>
<reference evidence="1" key="1">
    <citation type="submission" date="2021-05" db="EMBL/GenBank/DDBJ databases">
        <authorList>
            <person name="Scholz U."/>
            <person name="Mascher M."/>
            <person name="Fiebig A."/>
        </authorList>
    </citation>
    <scope>NUCLEOTIDE SEQUENCE [LARGE SCALE GENOMIC DNA]</scope>
</reference>
<proteinExistence type="predicted"/>
<organism evidence="1 2">
    <name type="scientific">Avena sativa</name>
    <name type="common">Oat</name>
    <dbReference type="NCBI Taxonomy" id="4498"/>
    <lineage>
        <taxon>Eukaryota</taxon>
        <taxon>Viridiplantae</taxon>
        <taxon>Streptophyta</taxon>
        <taxon>Embryophyta</taxon>
        <taxon>Tracheophyta</taxon>
        <taxon>Spermatophyta</taxon>
        <taxon>Magnoliopsida</taxon>
        <taxon>Liliopsida</taxon>
        <taxon>Poales</taxon>
        <taxon>Poaceae</taxon>
        <taxon>BOP clade</taxon>
        <taxon>Pooideae</taxon>
        <taxon>Poodae</taxon>
        <taxon>Poeae</taxon>
        <taxon>Poeae Chloroplast Group 1 (Aveneae type)</taxon>
        <taxon>Aveninae</taxon>
        <taxon>Avena</taxon>
    </lineage>
</organism>
<sequence>MFPSECVLERRVRSDGDKDLADTSLPLFILECKDWKADGYEGDDLEIYNHRLQGMVIGVRLADAPPAVSYLSILGASVFAHIVAVDKTVIVIRLSFPGEAAGSSYLIYDAVALSLRMIPAPRNRYWTYTITSKVSVARACQGDAYALVHTGRMAGGVDKVDSLYLWRPSSSSSPPWSEKKSTCFPGVNNMDMEFSFNGHAYWVDLLCGVSYYRCDDLFNHNTSVANFGGFIPLPRAVEQGVRRRHRSSSRVAEPAAYRSMGVVRDSFIRFVSISGFEDYVQLKKRTVTVWNLVGHGEGWEKEHELSLKTLWGFQGFGDMSKDLSPMYPLLSTKDTDVLYLVLGEYREDRFKFKFIPSVGRYLLAIDMLNKIVTSVPLKHWTREFVSCGFSSSLCNALVGPCNDKGA</sequence>
<dbReference type="Proteomes" id="UP001732700">
    <property type="component" value="Chromosome 4D"/>
</dbReference>
<name>A0ACD5XAX3_AVESA</name>
<evidence type="ECO:0000313" key="1">
    <source>
        <dbReference type="EnsemblPlants" id="AVESA.00010b.r2.4DG0761400.1.CDS.1"/>
    </source>
</evidence>